<dbReference type="Proteomes" id="UP001519460">
    <property type="component" value="Unassembled WGS sequence"/>
</dbReference>
<name>A0ABD0K716_9CAEN</name>
<sequence length="249" mass="28133">NGPPRTSADSTPPHTAVTHNTTLPPPPHSTTPYPPPPSPPSRTLLHIPSRLRRCRSHRHRRPRTETTETGGRGEKKGGQDKRRRSNSSGVCDPRGCVIPLYNNHSVRLPWLHEPHQCRSLTERVADQVCECQTRNRVQALRSTHLPFCSSFPTYSLLSCASQPRDEEPAVGAGFCDIDQNVNNTGRTLPETPGCRCPIQDTEHRCRDYLQSLVTLDQLAESRFKGFEDLLSRYDCRTEYSVRWGCEQCK</sequence>
<protein>
    <recommendedName>
        <fullName evidence="4">GDNF/GAS1 domain-containing protein</fullName>
    </recommendedName>
</protein>
<feature type="compositionally biased region" description="Basic and acidic residues" evidence="1">
    <location>
        <begin position="63"/>
        <end position="80"/>
    </location>
</feature>
<evidence type="ECO:0008006" key="4">
    <source>
        <dbReference type="Google" id="ProtNLM"/>
    </source>
</evidence>
<comment type="caution">
    <text evidence="2">The sequence shown here is derived from an EMBL/GenBank/DDBJ whole genome shotgun (WGS) entry which is preliminary data.</text>
</comment>
<dbReference type="EMBL" id="JACVVK020000239">
    <property type="protein sequence ID" value="KAK7482740.1"/>
    <property type="molecule type" value="Genomic_DNA"/>
</dbReference>
<evidence type="ECO:0000313" key="3">
    <source>
        <dbReference type="Proteomes" id="UP001519460"/>
    </source>
</evidence>
<feature type="region of interest" description="Disordered" evidence="1">
    <location>
        <begin position="1"/>
        <end position="90"/>
    </location>
</feature>
<evidence type="ECO:0000313" key="2">
    <source>
        <dbReference type="EMBL" id="KAK7482740.1"/>
    </source>
</evidence>
<feature type="non-terminal residue" evidence="2">
    <location>
        <position position="1"/>
    </location>
</feature>
<evidence type="ECO:0000256" key="1">
    <source>
        <dbReference type="SAM" id="MobiDB-lite"/>
    </source>
</evidence>
<organism evidence="2 3">
    <name type="scientific">Batillaria attramentaria</name>
    <dbReference type="NCBI Taxonomy" id="370345"/>
    <lineage>
        <taxon>Eukaryota</taxon>
        <taxon>Metazoa</taxon>
        <taxon>Spiralia</taxon>
        <taxon>Lophotrochozoa</taxon>
        <taxon>Mollusca</taxon>
        <taxon>Gastropoda</taxon>
        <taxon>Caenogastropoda</taxon>
        <taxon>Sorbeoconcha</taxon>
        <taxon>Cerithioidea</taxon>
        <taxon>Batillariidae</taxon>
        <taxon>Batillaria</taxon>
    </lineage>
</organism>
<dbReference type="AlphaFoldDB" id="A0ABD0K716"/>
<keyword evidence="3" id="KW-1185">Reference proteome</keyword>
<feature type="compositionally biased region" description="Basic residues" evidence="1">
    <location>
        <begin position="49"/>
        <end position="62"/>
    </location>
</feature>
<proteinExistence type="predicted"/>
<feature type="non-terminal residue" evidence="2">
    <location>
        <position position="249"/>
    </location>
</feature>
<gene>
    <name evidence="2" type="ORF">BaRGS_00026038</name>
</gene>
<reference evidence="2 3" key="1">
    <citation type="journal article" date="2023" name="Sci. Data">
        <title>Genome assembly of the Korean intertidal mud-creeper Batillaria attramentaria.</title>
        <authorList>
            <person name="Patra A.K."/>
            <person name="Ho P.T."/>
            <person name="Jun S."/>
            <person name="Lee S.J."/>
            <person name="Kim Y."/>
            <person name="Won Y.J."/>
        </authorList>
    </citation>
    <scope>NUCLEOTIDE SEQUENCE [LARGE SCALE GENOMIC DNA]</scope>
    <source>
        <strain evidence="2">Wonlab-2016</strain>
    </source>
</reference>
<feature type="compositionally biased region" description="Pro residues" evidence="1">
    <location>
        <begin position="23"/>
        <end position="40"/>
    </location>
</feature>
<accession>A0ABD0K716</accession>